<feature type="transmembrane region" description="Helical" evidence="1">
    <location>
        <begin position="833"/>
        <end position="853"/>
    </location>
</feature>
<organism evidence="2 3">
    <name type="scientific">Lentihominibacter hominis</name>
    <dbReference type="NCBI Taxonomy" id="2763645"/>
    <lineage>
        <taxon>Bacteria</taxon>
        <taxon>Bacillati</taxon>
        <taxon>Bacillota</taxon>
        <taxon>Clostridia</taxon>
        <taxon>Peptostreptococcales</taxon>
        <taxon>Anaerovoracaceae</taxon>
        <taxon>Lentihominibacter</taxon>
    </lineage>
</organism>
<feature type="transmembrane region" description="Helical" evidence="1">
    <location>
        <begin position="234"/>
        <end position="254"/>
    </location>
</feature>
<dbReference type="Pfam" id="PF09586">
    <property type="entry name" value="YfhO"/>
    <property type="match status" value="1"/>
</dbReference>
<evidence type="ECO:0000256" key="1">
    <source>
        <dbReference type="SAM" id="Phobius"/>
    </source>
</evidence>
<keyword evidence="1" id="KW-0812">Transmembrane</keyword>
<gene>
    <name evidence="2" type="ORF">H8692_02840</name>
</gene>
<feature type="transmembrane region" description="Helical" evidence="1">
    <location>
        <begin position="189"/>
        <end position="213"/>
    </location>
</feature>
<sequence length="886" mass="100183">MKIKGFFGRNKLIVASFFLPVLLVVLALIVTGIYPFGDNQIAVIDMYHQYVPFLSELQYKLQEGGSLFYTWHGAGGSNFWNLISYYGASPLNLILIFFPKKMIMEGVTVILLIKIGLAGSFMAIYLRYLNRVQSWAVVAFASMYALCSYVMAYYWCIMWIDAVVLLPLCILGLNRLIDEGKAVMYTLSLALVVFTNYYIAIMVCIFILFYYPVLYFTKVKWQGIKSCAKTTGKAVGFSLLAVAMAAVMLLPTYISMQSTYYISSDMPENITFYNDALDVINQMLPYSEVTYREGLPNLYCGMLVVILVVFYITGKTFRVKEKLINVSFLLFLFLSLNINKLDFIWHGLHFPNQLPYRYTFVICFILISMAYKAFYKLDEVADRTIWVVLAAGTAYYLIAQKLLTENIEDMNLFFYGGMAWLILYCAVMLLYKRKLIMKAAFVMLIVVIAASEMISSVCTSFDIVGNTQRSSYFENYEDVTDLIEGKKNEFSRMEMDYNYILNCPALYHYKGLSQFSSSINSDTTELMEKIGLDGEPGKNRFNYNQTNPVTNAMLNVKYLIAKNLPLEDNDFTQIDKKGNSSLYQSRYPLSIGYMTGTEIRTWDTESDNPFEVLNSYVKSATSNQYDTVFNSVEHSEVKTSNADVTVNGDGKISVSKQESGKPAQVVMKYKSEETQKYYVFVEATNAEEITVTKNGDVNDITDIRNDCGSIVNIGTVEAGEVFEITIKYEENRDPADITSYVNVLDYDIWNKAYSVLSESTFDVTSSGDTYIKGTVDAGKGGVFVTSVPYEQGWSLKVDGVKQEIRDLTGGVFISASLEHGIHEIELSFRPPGLIAGAVISVVSMLFLMFFAVIRRQKIKNLHATLLSDQSEDEEFLLTGSDCNKKL</sequence>
<feature type="transmembrane region" description="Helical" evidence="1">
    <location>
        <begin position="79"/>
        <end position="99"/>
    </location>
</feature>
<feature type="transmembrane region" description="Helical" evidence="1">
    <location>
        <begin position="132"/>
        <end position="152"/>
    </location>
</feature>
<name>A0A926E7F5_9FIRM</name>
<evidence type="ECO:0000313" key="3">
    <source>
        <dbReference type="Proteomes" id="UP000610862"/>
    </source>
</evidence>
<reference evidence="2" key="1">
    <citation type="submission" date="2020-08" db="EMBL/GenBank/DDBJ databases">
        <title>Genome public.</title>
        <authorList>
            <person name="Liu C."/>
            <person name="Sun Q."/>
        </authorList>
    </citation>
    <scope>NUCLEOTIDE SEQUENCE</scope>
    <source>
        <strain evidence="2">NSJ-24</strain>
    </source>
</reference>
<accession>A0A926E7F5</accession>
<keyword evidence="1" id="KW-1133">Transmembrane helix</keyword>
<protein>
    <submittedName>
        <fullName evidence="2">YfhO family protein</fullName>
    </submittedName>
</protein>
<feature type="transmembrane region" description="Helical" evidence="1">
    <location>
        <begin position="412"/>
        <end position="431"/>
    </location>
</feature>
<dbReference type="RefSeq" id="WP_187524949.1">
    <property type="nucleotide sequence ID" value="NZ_JACRTA010000001.1"/>
</dbReference>
<comment type="caution">
    <text evidence="2">The sequence shown here is derived from an EMBL/GenBank/DDBJ whole genome shotgun (WGS) entry which is preliminary data.</text>
</comment>
<feature type="transmembrane region" description="Helical" evidence="1">
    <location>
        <begin position="354"/>
        <end position="371"/>
    </location>
</feature>
<evidence type="ECO:0000313" key="2">
    <source>
        <dbReference type="EMBL" id="MBC8567700.1"/>
    </source>
</evidence>
<proteinExistence type="predicted"/>
<feature type="transmembrane region" description="Helical" evidence="1">
    <location>
        <begin position="440"/>
        <end position="464"/>
    </location>
</feature>
<feature type="transmembrane region" description="Helical" evidence="1">
    <location>
        <begin position="12"/>
        <end position="36"/>
    </location>
</feature>
<feature type="transmembrane region" description="Helical" evidence="1">
    <location>
        <begin position="383"/>
        <end position="400"/>
    </location>
</feature>
<dbReference type="PANTHER" id="PTHR38454">
    <property type="entry name" value="INTEGRAL MEMBRANE PROTEIN-RELATED"/>
    <property type="match status" value="1"/>
</dbReference>
<dbReference type="InterPro" id="IPR018580">
    <property type="entry name" value="Uncharacterised_YfhO"/>
</dbReference>
<feature type="transmembrane region" description="Helical" evidence="1">
    <location>
        <begin position="106"/>
        <end position="126"/>
    </location>
</feature>
<keyword evidence="1" id="KW-0472">Membrane</keyword>
<dbReference type="PANTHER" id="PTHR38454:SF1">
    <property type="entry name" value="INTEGRAL MEMBRANE PROTEIN"/>
    <property type="match status" value="1"/>
</dbReference>
<keyword evidence="3" id="KW-1185">Reference proteome</keyword>
<feature type="transmembrane region" description="Helical" evidence="1">
    <location>
        <begin position="294"/>
        <end position="314"/>
    </location>
</feature>
<feature type="transmembrane region" description="Helical" evidence="1">
    <location>
        <begin position="159"/>
        <end position="177"/>
    </location>
</feature>
<dbReference type="AlphaFoldDB" id="A0A926E7F5"/>
<dbReference type="EMBL" id="JACRTA010000001">
    <property type="protein sequence ID" value="MBC8567700.1"/>
    <property type="molecule type" value="Genomic_DNA"/>
</dbReference>
<feature type="transmembrane region" description="Helical" evidence="1">
    <location>
        <begin position="326"/>
        <end position="348"/>
    </location>
</feature>
<dbReference type="Proteomes" id="UP000610862">
    <property type="component" value="Unassembled WGS sequence"/>
</dbReference>